<protein>
    <submittedName>
        <fullName evidence="5">DUF86 domain-containing protein</fullName>
    </submittedName>
</protein>
<evidence type="ECO:0000256" key="1">
    <source>
        <dbReference type="ARBA" id="ARBA00022649"/>
    </source>
</evidence>
<dbReference type="InterPro" id="IPR052379">
    <property type="entry name" value="Type_VII_TA_RNase"/>
</dbReference>
<dbReference type="Pfam" id="PF01934">
    <property type="entry name" value="HepT-like"/>
    <property type="match status" value="1"/>
</dbReference>
<keyword evidence="1" id="KW-1277">Toxin-antitoxin system</keyword>
<comment type="caution">
    <text evidence="5">The sequence shown here is derived from an EMBL/GenBank/DDBJ whole genome shotgun (WGS) entry which is preliminary data.</text>
</comment>
<proteinExistence type="inferred from homology"/>
<dbReference type="InterPro" id="IPR008201">
    <property type="entry name" value="HepT-like"/>
</dbReference>
<dbReference type="GO" id="GO:0016787">
    <property type="term" value="F:hydrolase activity"/>
    <property type="evidence" value="ECO:0007669"/>
    <property type="project" value="UniProtKB-KW"/>
</dbReference>
<dbReference type="OrthoDB" id="2375467at2"/>
<reference evidence="5 6" key="1">
    <citation type="submission" date="2018-05" db="EMBL/GenBank/DDBJ databases">
        <title>Genomic analysis of Gracilibacillus dipsosauri DD1 reveals novel features of a salt-tolerant amylase.</title>
        <authorList>
            <person name="Deutch C.E."/>
            <person name="Yang S."/>
        </authorList>
    </citation>
    <scope>NUCLEOTIDE SEQUENCE [LARGE SCALE GENOMIC DNA]</scope>
    <source>
        <strain evidence="5 6">DD1</strain>
    </source>
</reference>
<dbReference type="Proteomes" id="UP000245624">
    <property type="component" value="Unassembled WGS sequence"/>
</dbReference>
<evidence type="ECO:0000256" key="2">
    <source>
        <dbReference type="ARBA" id="ARBA00022722"/>
    </source>
</evidence>
<comment type="similarity">
    <text evidence="4">Belongs to the HepT RNase toxin family.</text>
</comment>
<dbReference type="EMBL" id="QGTD01000009">
    <property type="protein sequence ID" value="PWU68153.1"/>
    <property type="molecule type" value="Genomic_DNA"/>
</dbReference>
<dbReference type="GO" id="GO:0110001">
    <property type="term" value="C:toxin-antitoxin complex"/>
    <property type="evidence" value="ECO:0007669"/>
    <property type="project" value="InterPro"/>
</dbReference>
<keyword evidence="2" id="KW-0540">Nuclease</keyword>
<organism evidence="5 6">
    <name type="scientific">Gracilibacillus dipsosauri</name>
    <dbReference type="NCBI Taxonomy" id="178340"/>
    <lineage>
        <taxon>Bacteria</taxon>
        <taxon>Bacillati</taxon>
        <taxon>Bacillota</taxon>
        <taxon>Bacilli</taxon>
        <taxon>Bacillales</taxon>
        <taxon>Bacillaceae</taxon>
        <taxon>Gracilibacillus</taxon>
    </lineage>
</organism>
<sequence length="145" mass="16751">MYFVDMNNLKAKLNYFDQTLAYVEGASFQSDLAKFGLERITQVLIESILDVGNMMIDGFLMRDPGSYVDIILILVDEKVIPNEELEAYQSLIHLRKMLVKEYDQVDHEEINTLLIAHLSIYKQFSTRIRTYLANEMGVANTFSTK</sequence>
<evidence type="ECO:0000256" key="4">
    <source>
        <dbReference type="ARBA" id="ARBA00024207"/>
    </source>
</evidence>
<dbReference type="PANTHER" id="PTHR33397:SF5">
    <property type="entry name" value="RNASE YUTE-RELATED"/>
    <property type="match status" value="1"/>
</dbReference>
<dbReference type="GO" id="GO:0004540">
    <property type="term" value="F:RNA nuclease activity"/>
    <property type="evidence" value="ECO:0007669"/>
    <property type="project" value="InterPro"/>
</dbReference>
<dbReference type="InterPro" id="IPR037038">
    <property type="entry name" value="HepT-like_sf"/>
</dbReference>
<keyword evidence="6" id="KW-1185">Reference proteome</keyword>
<evidence type="ECO:0000313" key="5">
    <source>
        <dbReference type="EMBL" id="PWU68153.1"/>
    </source>
</evidence>
<dbReference type="AlphaFoldDB" id="A0A317KXU8"/>
<keyword evidence="3" id="KW-0378">Hydrolase</keyword>
<dbReference type="PANTHER" id="PTHR33397">
    <property type="entry name" value="UPF0331 PROTEIN YUTE"/>
    <property type="match status" value="1"/>
</dbReference>
<accession>A0A317KXU8</accession>
<evidence type="ECO:0000256" key="3">
    <source>
        <dbReference type="ARBA" id="ARBA00022801"/>
    </source>
</evidence>
<evidence type="ECO:0000313" key="6">
    <source>
        <dbReference type="Proteomes" id="UP000245624"/>
    </source>
</evidence>
<dbReference type="RefSeq" id="WP_054787515.1">
    <property type="nucleotide sequence ID" value="NZ_JAJUIE010000020.1"/>
</dbReference>
<dbReference type="Gene3D" id="1.20.120.580">
    <property type="entry name" value="bsu32300-like"/>
    <property type="match status" value="1"/>
</dbReference>
<gene>
    <name evidence="5" type="ORF">DLJ74_12030</name>
</gene>
<name>A0A317KXU8_9BACI</name>